<proteinExistence type="predicted"/>
<protein>
    <submittedName>
        <fullName evidence="1">Uncharacterized protein</fullName>
    </submittedName>
</protein>
<accession>A0A016T278</accession>
<dbReference type="EMBL" id="JARK01001484">
    <property type="protein sequence ID" value="EYB96679.1"/>
    <property type="molecule type" value="Genomic_DNA"/>
</dbReference>
<evidence type="ECO:0000313" key="2">
    <source>
        <dbReference type="Proteomes" id="UP000024635"/>
    </source>
</evidence>
<evidence type="ECO:0000313" key="1">
    <source>
        <dbReference type="EMBL" id="EYB96679.1"/>
    </source>
</evidence>
<reference evidence="2" key="1">
    <citation type="journal article" date="2015" name="Nat. Genet.">
        <title>The genome and transcriptome of the zoonotic hookworm Ancylostoma ceylanicum identify infection-specific gene families.</title>
        <authorList>
            <person name="Schwarz E.M."/>
            <person name="Hu Y."/>
            <person name="Antoshechkin I."/>
            <person name="Miller M.M."/>
            <person name="Sternberg P.W."/>
            <person name="Aroian R.V."/>
        </authorList>
    </citation>
    <scope>NUCLEOTIDE SEQUENCE</scope>
    <source>
        <strain evidence="2">HY135</strain>
    </source>
</reference>
<organism evidence="1 2">
    <name type="scientific">Ancylostoma ceylanicum</name>
    <dbReference type="NCBI Taxonomy" id="53326"/>
    <lineage>
        <taxon>Eukaryota</taxon>
        <taxon>Metazoa</taxon>
        <taxon>Ecdysozoa</taxon>
        <taxon>Nematoda</taxon>
        <taxon>Chromadorea</taxon>
        <taxon>Rhabditida</taxon>
        <taxon>Rhabditina</taxon>
        <taxon>Rhabditomorpha</taxon>
        <taxon>Strongyloidea</taxon>
        <taxon>Ancylostomatidae</taxon>
        <taxon>Ancylostomatinae</taxon>
        <taxon>Ancylostoma</taxon>
    </lineage>
</organism>
<comment type="caution">
    <text evidence="1">The sequence shown here is derived from an EMBL/GenBank/DDBJ whole genome shotgun (WGS) entry which is preliminary data.</text>
</comment>
<dbReference type="AlphaFoldDB" id="A0A016T278"/>
<sequence>MVPNTLGVVCNNWAVSEILKSALEYVVLGDWDRYDVRITISDRRDSLRYAETVVIFNTDLLLTLGAWTKQHVNTERLSECYSAPQSPRFYDSLAGCVVISRIVPSLVALRTTNAQYLQTLDRLENLEKHKPAKFNQWFSIVIS</sequence>
<gene>
    <name evidence="1" type="primary">Acey_s0148.g2668</name>
    <name evidence="1" type="ORF">Y032_0148g2668</name>
</gene>
<keyword evidence="2" id="KW-1185">Reference proteome</keyword>
<name>A0A016T278_9BILA</name>
<dbReference type="Proteomes" id="UP000024635">
    <property type="component" value="Unassembled WGS sequence"/>
</dbReference>